<dbReference type="GO" id="GO:0006508">
    <property type="term" value="P:proteolysis"/>
    <property type="evidence" value="ECO:0007669"/>
    <property type="project" value="InterPro"/>
</dbReference>
<dbReference type="PANTHER" id="PTHR36175">
    <property type="entry name" value="CYANOPHYCINASE"/>
    <property type="match status" value="1"/>
</dbReference>
<accession>A0AA47EKN9</accession>
<dbReference type="PANTHER" id="PTHR36175:SF1">
    <property type="entry name" value="CYANOPHYCINASE"/>
    <property type="match status" value="1"/>
</dbReference>
<dbReference type="CDD" id="cd03145">
    <property type="entry name" value="GAT1_cyanophycinase"/>
    <property type="match status" value="1"/>
</dbReference>
<dbReference type="EC" id="3.4.15.6" evidence="2"/>
<dbReference type="PIRSF" id="PIRSF032067">
    <property type="entry name" value="Cyanophycinase"/>
    <property type="match status" value="1"/>
</dbReference>
<dbReference type="GO" id="GO:0004180">
    <property type="term" value="F:carboxypeptidase activity"/>
    <property type="evidence" value="ECO:0007669"/>
    <property type="project" value="UniProtKB-KW"/>
</dbReference>
<dbReference type="InterPro" id="IPR005320">
    <property type="entry name" value="Peptidase_S51"/>
</dbReference>
<dbReference type="EMBL" id="CP086239">
    <property type="protein sequence ID" value="WAG60801.1"/>
    <property type="molecule type" value="Genomic_DNA"/>
</dbReference>
<gene>
    <name evidence="2" type="ORF">LL038_00685</name>
</gene>
<dbReference type="Pfam" id="PF03575">
    <property type="entry name" value="Peptidase_S51"/>
    <property type="match status" value="1"/>
</dbReference>
<evidence type="ECO:0000256" key="1">
    <source>
        <dbReference type="ARBA" id="ARBA00022801"/>
    </source>
</evidence>
<proteinExistence type="predicted"/>
<dbReference type="AlphaFoldDB" id="A0AA47EKN9"/>
<dbReference type="GO" id="GO:0008241">
    <property type="term" value="F:peptidyl-dipeptidase activity"/>
    <property type="evidence" value="ECO:0007669"/>
    <property type="project" value="UniProtKB-EC"/>
</dbReference>
<keyword evidence="2" id="KW-0121">Carboxypeptidase</keyword>
<name>A0AA47EKN9_9CLOT</name>
<dbReference type="GO" id="GO:0008236">
    <property type="term" value="F:serine-type peptidase activity"/>
    <property type="evidence" value="ECO:0007669"/>
    <property type="project" value="InterPro"/>
</dbReference>
<dbReference type="InterPro" id="IPR011811">
    <property type="entry name" value="Peptidase_S51_cyanophycinase"/>
</dbReference>
<protein>
    <submittedName>
        <fullName evidence="2">Cyanophycinase</fullName>
        <ecNumber evidence="2">3.4.15.6</ecNumber>
    </submittedName>
</protein>
<dbReference type="NCBIfam" id="TIGR02069">
    <property type="entry name" value="cyanophycinase"/>
    <property type="match status" value="1"/>
</dbReference>
<dbReference type="Proteomes" id="UP001164733">
    <property type="component" value="Chromosome"/>
</dbReference>
<evidence type="ECO:0000313" key="2">
    <source>
        <dbReference type="EMBL" id="WAG60801.1"/>
    </source>
</evidence>
<reference evidence="2" key="1">
    <citation type="submission" date="2021-11" db="EMBL/GenBank/DDBJ databases">
        <title>Clostridia strains as spoilage organisms.</title>
        <authorList>
            <person name="Wambui J."/>
            <person name="Stevens M.J.A."/>
            <person name="Stephan R."/>
        </authorList>
    </citation>
    <scope>NUCLEOTIDE SEQUENCE</scope>
    <source>
        <strain evidence="2">CF009</strain>
    </source>
</reference>
<organism evidence="2 3">
    <name type="scientific">Clostridium estertheticum</name>
    <dbReference type="NCBI Taxonomy" id="238834"/>
    <lineage>
        <taxon>Bacteria</taxon>
        <taxon>Bacillati</taxon>
        <taxon>Bacillota</taxon>
        <taxon>Clostridia</taxon>
        <taxon>Eubacteriales</taxon>
        <taxon>Clostridiaceae</taxon>
        <taxon>Clostridium</taxon>
    </lineage>
</organism>
<evidence type="ECO:0000313" key="3">
    <source>
        <dbReference type="Proteomes" id="UP001164733"/>
    </source>
</evidence>
<keyword evidence="2" id="KW-0645">Protease</keyword>
<sequence length="268" mass="29358">MIVINKQEGLIIIGGAEDKKGDKKILKEVCEHIEKESQLLVIVTVATELPVQVGNEYSDIFHDLGIINIKVLDVRNREDALKPENVQLIEKASLVFFTGGDQLRITSILGGTQLYSTMKRKHLEECVFVGTSAGAAVMSDIMIVTGPDDESAKKCTLKMAPGLGLITGVLIDMHFAQRGRVGRLLVGIAENPEILGIGIDEDTSIIVNRDNVLRVVGSGAVYIIDGSNISNTNVSEQYKENILSMFDIKMHVLKDGNKYNLTERKPLV</sequence>
<keyword evidence="1 2" id="KW-0378">Hydrolase</keyword>